<evidence type="ECO:0000313" key="2">
    <source>
        <dbReference type="Proteomes" id="UP000004947"/>
    </source>
</evidence>
<dbReference type="AlphaFoldDB" id="A6DSL2"/>
<organism evidence="1 2">
    <name type="scientific">Lentisphaera araneosa HTCC2155</name>
    <dbReference type="NCBI Taxonomy" id="313628"/>
    <lineage>
        <taxon>Bacteria</taxon>
        <taxon>Pseudomonadati</taxon>
        <taxon>Lentisphaerota</taxon>
        <taxon>Lentisphaeria</taxon>
        <taxon>Lentisphaerales</taxon>
        <taxon>Lentisphaeraceae</taxon>
        <taxon>Lentisphaera</taxon>
    </lineage>
</organism>
<proteinExistence type="predicted"/>
<gene>
    <name evidence="1" type="ORF">LNTAR_22005</name>
</gene>
<comment type="caution">
    <text evidence="1">The sequence shown here is derived from an EMBL/GenBank/DDBJ whole genome shotgun (WGS) entry which is preliminary data.</text>
</comment>
<sequence length="453" mass="52586">MEYEDADRFSAAYVSFYTDTEYSTDKYYNEIINDELIFEKKTLGNFKLLQLNILFDDTRVLIVKKQFVQLFEQNDLKGASFKPVLVKALTGETKPSRSVYWAKIENDFEDSNGVFRGGCRDKFRQSIPPSISPDFASSINKFDLFSVGRKMLMSQKLYRILYDNALLGDLSCTSYWNIGYYGGKTSSKLKDVLISQGTYDDDLDAVFQKERDELAVRLAKNAIDPKSIAQKVKDETEEKERLAEHRQKMEKRFGKQEPNKIEMNYFQADFEFLAWKPLDDAKCDLTGEQGICLRPNVNAYDESFKVDISEQELRDLVEQNHPGDYFFYVHLNAIANGTLKVIHEIDYDFQEGLNEEIHDKLSRTPPYEDEGAWFIVDEDILTFIGIWTSEDVKENFKTKKAQKAQKEFVSSINGQYQEEPLTIESMDKEGRTIVFQNPKDQSLFAVYKYTHGF</sequence>
<reference evidence="1 2" key="1">
    <citation type="journal article" date="2010" name="J. Bacteriol.">
        <title>Genome sequence of Lentisphaera araneosa HTCC2155T, the type species of the order Lentisphaerales in the phylum Lentisphaerae.</title>
        <authorList>
            <person name="Thrash J.C."/>
            <person name="Cho J.C."/>
            <person name="Vergin K.L."/>
            <person name="Morris R.M."/>
            <person name="Giovannoni S.J."/>
        </authorList>
    </citation>
    <scope>NUCLEOTIDE SEQUENCE [LARGE SCALE GENOMIC DNA]</scope>
    <source>
        <strain evidence="1 2">HTCC2155</strain>
    </source>
</reference>
<dbReference type="EMBL" id="ABCK01000031">
    <property type="protein sequence ID" value="EDM25365.1"/>
    <property type="molecule type" value="Genomic_DNA"/>
</dbReference>
<protein>
    <submittedName>
        <fullName evidence="1">Uncharacterized protein</fullName>
    </submittedName>
</protein>
<accession>A6DSL2</accession>
<dbReference type="OrthoDB" id="1522677at2"/>
<name>A6DSL2_9BACT</name>
<evidence type="ECO:0000313" key="1">
    <source>
        <dbReference type="EMBL" id="EDM25365.1"/>
    </source>
</evidence>
<dbReference type="Proteomes" id="UP000004947">
    <property type="component" value="Unassembled WGS sequence"/>
</dbReference>
<dbReference type="RefSeq" id="WP_007280821.1">
    <property type="nucleotide sequence ID" value="NZ_ABCK01000031.1"/>
</dbReference>
<keyword evidence="2" id="KW-1185">Reference proteome</keyword>